<feature type="region of interest" description="Disordered" evidence="1">
    <location>
        <begin position="24"/>
        <end position="60"/>
    </location>
</feature>
<keyword evidence="3" id="KW-1185">Reference proteome</keyword>
<dbReference type="RefSeq" id="WP_345462451.1">
    <property type="nucleotide sequence ID" value="NZ_BAABKG010000005.1"/>
</dbReference>
<name>A0ABP9Q000_9ACTN</name>
<evidence type="ECO:0000313" key="2">
    <source>
        <dbReference type="EMBL" id="GAA5154492.1"/>
    </source>
</evidence>
<feature type="compositionally biased region" description="Low complexity" evidence="1">
    <location>
        <begin position="31"/>
        <end position="53"/>
    </location>
</feature>
<organism evidence="2 3">
    <name type="scientific">Nocardioides marinquilinus</name>
    <dbReference type="NCBI Taxonomy" id="1210400"/>
    <lineage>
        <taxon>Bacteria</taxon>
        <taxon>Bacillati</taxon>
        <taxon>Actinomycetota</taxon>
        <taxon>Actinomycetes</taxon>
        <taxon>Propionibacteriales</taxon>
        <taxon>Nocardioidaceae</taxon>
        <taxon>Nocardioides</taxon>
    </lineage>
</organism>
<evidence type="ECO:0008006" key="4">
    <source>
        <dbReference type="Google" id="ProtNLM"/>
    </source>
</evidence>
<evidence type="ECO:0000256" key="1">
    <source>
        <dbReference type="SAM" id="MobiDB-lite"/>
    </source>
</evidence>
<sequence length="437" mass="47388">MLRCGRPVLAVLLAVVLAGCGDDEPLDGPDEPSASASSPASTAPASSSEPSSSGDEPFSAEEADFAAVERLLDRRAAAVLDGDRAAFLATVDRGNPALRREQRVLFENLRRLPVASLRYAVSRDGYRPDEVAGDDPVLRPRVAEHLALRGVWRRPVGNQLAMTFVRRDGTWRVGAEVLDETFEPQERPWFGVPLDVAVDGSVVALTDRDGPLPASEVLDGVRTELASLGELLDERGGRLLVDATSNGLPHGVREGSGDDAAAVSFDVYATDDLADSYTARAGAAIKLNPDLVDAIVEDRYTMRHELTHFLLATDTSAPYWATEGIAEYAAYHPNRLADFRFDEGVLAELDERPVGLTPAGRWGEEAAGDYLLAEATVEHLVDTYGLDRFRRMLRVFERRGGRGVLYGEGIVDEVLRDVYGEGERSVARAAYARLGLD</sequence>
<comment type="caution">
    <text evidence="2">The sequence shown here is derived from an EMBL/GenBank/DDBJ whole genome shotgun (WGS) entry which is preliminary data.</text>
</comment>
<dbReference type="EMBL" id="BAABKG010000005">
    <property type="protein sequence ID" value="GAA5154492.1"/>
    <property type="molecule type" value="Genomic_DNA"/>
</dbReference>
<protein>
    <recommendedName>
        <fullName evidence="4">Peptidase MA-like domain-containing protein</fullName>
    </recommendedName>
</protein>
<evidence type="ECO:0000313" key="3">
    <source>
        <dbReference type="Proteomes" id="UP001500221"/>
    </source>
</evidence>
<dbReference type="PROSITE" id="PS51257">
    <property type="entry name" value="PROKAR_LIPOPROTEIN"/>
    <property type="match status" value="1"/>
</dbReference>
<dbReference type="Proteomes" id="UP001500221">
    <property type="component" value="Unassembled WGS sequence"/>
</dbReference>
<proteinExistence type="predicted"/>
<accession>A0ABP9Q000</accession>
<gene>
    <name evidence="2" type="ORF">GCM10023340_38130</name>
</gene>
<reference evidence="3" key="1">
    <citation type="journal article" date="2019" name="Int. J. Syst. Evol. Microbiol.">
        <title>The Global Catalogue of Microorganisms (GCM) 10K type strain sequencing project: providing services to taxonomists for standard genome sequencing and annotation.</title>
        <authorList>
            <consortium name="The Broad Institute Genomics Platform"/>
            <consortium name="The Broad Institute Genome Sequencing Center for Infectious Disease"/>
            <person name="Wu L."/>
            <person name="Ma J."/>
        </authorList>
    </citation>
    <scope>NUCLEOTIDE SEQUENCE [LARGE SCALE GENOMIC DNA]</scope>
    <source>
        <strain evidence="3">JCM 18459</strain>
    </source>
</reference>